<comment type="caution">
    <text evidence="1">The sequence shown here is derived from an EMBL/GenBank/DDBJ whole genome shotgun (WGS) entry which is preliminary data.</text>
</comment>
<evidence type="ECO:0000313" key="1">
    <source>
        <dbReference type="EMBL" id="KAG8574653.1"/>
    </source>
</evidence>
<proteinExistence type="predicted"/>
<name>A0AAV7BQ37_ENGPU</name>
<reference evidence="1" key="1">
    <citation type="thesis" date="2020" institute="ProQuest LLC" country="789 East Eisenhower Parkway, Ann Arbor, MI, USA">
        <title>Comparative Genomics and Chromosome Evolution.</title>
        <authorList>
            <person name="Mudd A.B."/>
        </authorList>
    </citation>
    <scope>NUCLEOTIDE SEQUENCE</scope>
    <source>
        <strain evidence="1">237g6f4</strain>
        <tissue evidence="1">Blood</tissue>
    </source>
</reference>
<dbReference type="SUPFAM" id="SSF48403">
    <property type="entry name" value="Ankyrin repeat"/>
    <property type="match status" value="1"/>
</dbReference>
<protein>
    <submittedName>
        <fullName evidence="1">Uncharacterized protein</fullName>
    </submittedName>
</protein>
<dbReference type="Gene3D" id="1.25.40.20">
    <property type="entry name" value="Ankyrin repeat-containing domain"/>
    <property type="match status" value="1"/>
</dbReference>
<dbReference type="AlphaFoldDB" id="A0AAV7BQ37"/>
<dbReference type="Pfam" id="PF13637">
    <property type="entry name" value="Ank_4"/>
    <property type="match status" value="1"/>
</dbReference>
<evidence type="ECO:0000313" key="2">
    <source>
        <dbReference type="Proteomes" id="UP000824782"/>
    </source>
</evidence>
<dbReference type="EMBL" id="WNYA01000004">
    <property type="protein sequence ID" value="KAG8574653.1"/>
    <property type="molecule type" value="Genomic_DNA"/>
</dbReference>
<dbReference type="InterPro" id="IPR036770">
    <property type="entry name" value="Ankyrin_rpt-contain_sf"/>
</dbReference>
<dbReference type="Proteomes" id="UP000824782">
    <property type="component" value="Unassembled WGS sequence"/>
</dbReference>
<dbReference type="InterPro" id="IPR002110">
    <property type="entry name" value="Ankyrin_rpt"/>
</dbReference>
<sequence>MYPAHGCSSHPAQGAGCDGCCTGASPGVRETVQEMDFQRGIWSAAMDGDLKRVQRFVEKGTDPNLADNFGYTALAAEGGHRDLSLYLLHRYKGLLELRDGRGHTAADLAPSSIAQVFLSQDENV</sequence>
<organism evidence="1 2">
    <name type="scientific">Engystomops pustulosus</name>
    <name type="common">Tungara frog</name>
    <name type="synonym">Physalaemus pustulosus</name>
    <dbReference type="NCBI Taxonomy" id="76066"/>
    <lineage>
        <taxon>Eukaryota</taxon>
        <taxon>Metazoa</taxon>
        <taxon>Chordata</taxon>
        <taxon>Craniata</taxon>
        <taxon>Vertebrata</taxon>
        <taxon>Euteleostomi</taxon>
        <taxon>Amphibia</taxon>
        <taxon>Batrachia</taxon>
        <taxon>Anura</taxon>
        <taxon>Neobatrachia</taxon>
        <taxon>Hyloidea</taxon>
        <taxon>Leptodactylidae</taxon>
        <taxon>Leiuperinae</taxon>
        <taxon>Engystomops</taxon>
    </lineage>
</organism>
<accession>A0AAV7BQ37</accession>
<keyword evidence="2" id="KW-1185">Reference proteome</keyword>
<gene>
    <name evidence="1" type="ORF">GDO81_009261</name>
</gene>